<evidence type="ECO:0000256" key="4">
    <source>
        <dbReference type="ARBA" id="ARBA00023139"/>
    </source>
</evidence>
<dbReference type="GO" id="GO:0043410">
    <property type="term" value="P:positive regulation of MAPK cascade"/>
    <property type="evidence" value="ECO:0007669"/>
    <property type="project" value="InterPro"/>
</dbReference>
<dbReference type="GO" id="GO:0045121">
    <property type="term" value="C:membrane raft"/>
    <property type="evidence" value="ECO:0007669"/>
    <property type="project" value="InterPro"/>
</dbReference>
<dbReference type="HOGENOM" id="CLU_2661181_0_0_1"/>
<feature type="non-terminal residue" evidence="7">
    <location>
        <position position="76"/>
    </location>
</feature>
<keyword evidence="3" id="KW-0472">Membrane</keyword>
<dbReference type="GO" id="GO:0071986">
    <property type="term" value="C:Ragulator complex"/>
    <property type="evidence" value="ECO:0007669"/>
    <property type="project" value="InterPro"/>
</dbReference>
<evidence type="ECO:0000256" key="3">
    <source>
        <dbReference type="ARBA" id="ARBA00023136"/>
    </source>
</evidence>
<feature type="region of interest" description="Disordered" evidence="6">
    <location>
        <begin position="14"/>
        <end position="50"/>
    </location>
</feature>
<comment type="subcellular location">
    <subcellularLocation>
        <location evidence="1">Endomembrane system</location>
    </subcellularLocation>
</comment>
<dbReference type="InterPro" id="IPR028209">
    <property type="entry name" value="LAMTOR1/MEH1"/>
</dbReference>
<dbReference type="Pfam" id="PF15454">
    <property type="entry name" value="LAMTOR"/>
    <property type="match status" value="1"/>
</dbReference>
<evidence type="ECO:0000256" key="1">
    <source>
        <dbReference type="ARBA" id="ARBA00004308"/>
    </source>
</evidence>
<evidence type="ECO:0000256" key="5">
    <source>
        <dbReference type="ARBA" id="ARBA00023288"/>
    </source>
</evidence>
<organism evidence="7 8">
    <name type="scientific">Dothistroma septosporum (strain NZE10 / CBS 128990)</name>
    <name type="common">Red band needle blight fungus</name>
    <name type="synonym">Mycosphaerella pini</name>
    <dbReference type="NCBI Taxonomy" id="675120"/>
    <lineage>
        <taxon>Eukaryota</taxon>
        <taxon>Fungi</taxon>
        <taxon>Dikarya</taxon>
        <taxon>Ascomycota</taxon>
        <taxon>Pezizomycotina</taxon>
        <taxon>Dothideomycetes</taxon>
        <taxon>Dothideomycetidae</taxon>
        <taxon>Mycosphaerellales</taxon>
        <taxon>Mycosphaerellaceae</taxon>
        <taxon>Dothistroma</taxon>
    </lineage>
</organism>
<keyword evidence="2" id="KW-0519">Myristate</keyword>
<dbReference type="GO" id="GO:0016197">
    <property type="term" value="P:endosomal transport"/>
    <property type="evidence" value="ECO:0007669"/>
    <property type="project" value="InterPro"/>
</dbReference>
<gene>
    <name evidence="7" type="ORF">DOTSEDRAFT_100271</name>
</gene>
<keyword evidence="4" id="KW-0564">Palmitate</keyword>
<evidence type="ECO:0000313" key="7">
    <source>
        <dbReference type="EMBL" id="EME49416.1"/>
    </source>
</evidence>
<protein>
    <submittedName>
        <fullName evidence="7">Uncharacterized protein</fullName>
    </submittedName>
</protein>
<reference evidence="7 8" key="2">
    <citation type="journal article" date="2012" name="PLoS Pathog.">
        <title>Diverse lifestyles and strategies of plant pathogenesis encoded in the genomes of eighteen Dothideomycetes fungi.</title>
        <authorList>
            <person name="Ohm R.A."/>
            <person name="Feau N."/>
            <person name="Henrissat B."/>
            <person name="Schoch C.L."/>
            <person name="Horwitz B.A."/>
            <person name="Barry K.W."/>
            <person name="Condon B.J."/>
            <person name="Copeland A.C."/>
            <person name="Dhillon B."/>
            <person name="Glaser F."/>
            <person name="Hesse C.N."/>
            <person name="Kosti I."/>
            <person name="LaButti K."/>
            <person name="Lindquist E.A."/>
            <person name="Lucas S."/>
            <person name="Salamov A.A."/>
            <person name="Bradshaw R.E."/>
            <person name="Ciuffetti L."/>
            <person name="Hamelin R.C."/>
            <person name="Kema G.H.J."/>
            <person name="Lawrence C."/>
            <person name="Scott J.A."/>
            <person name="Spatafora J.W."/>
            <person name="Turgeon B.G."/>
            <person name="de Wit P.J.G.M."/>
            <person name="Zhong S."/>
            <person name="Goodwin S.B."/>
            <person name="Grigoriev I.V."/>
        </authorList>
    </citation>
    <scope>NUCLEOTIDE SEQUENCE [LARGE SCALE GENOMIC DNA]</scope>
    <source>
        <strain evidence="8">NZE10 / CBS 128990</strain>
    </source>
</reference>
<name>N1Q0W8_DOTSN</name>
<dbReference type="EMBL" id="KB446535">
    <property type="protein sequence ID" value="EME49416.1"/>
    <property type="molecule type" value="Genomic_DNA"/>
</dbReference>
<evidence type="ECO:0000313" key="8">
    <source>
        <dbReference type="Proteomes" id="UP000016933"/>
    </source>
</evidence>
<dbReference type="Proteomes" id="UP000016933">
    <property type="component" value="Unassembled WGS sequence"/>
</dbReference>
<dbReference type="GO" id="GO:0031902">
    <property type="term" value="C:late endosome membrane"/>
    <property type="evidence" value="ECO:0007669"/>
    <property type="project" value="InterPro"/>
</dbReference>
<dbReference type="AlphaFoldDB" id="N1Q0W8"/>
<feature type="compositionally biased region" description="Basic and acidic residues" evidence="6">
    <location>
        <begin position="14"/>
        <end position="25"/>
    </location>
</feature>
<proteinExistence type="predicted"/>
<dbReference type="GO" id="GO:0032008">
    <property type="term" value="P:positive regulation of TOR signaling"/>
    <property type="evidence" value="ECO:0007669"/>
    <property type="project" value="InterPro"/>
</dbReference>
<dbReference type="OrthoDB" id="5299893at2759"/>
<reference evidence="8" key="1">
    <citation type="journal article" date="2012" name="PLoS Genet.">
        <title>The genomes of the fungal plant pathogens Cladosporium fulvum and Dothistroma septosporum reveal adaptation to different hosts and lifestyles but also signatures of common ancestry.</title>
        <authorList>
            <person name="de Wit P.J.G.M."/>
            <person name="van der Burgt A."/>
            <person name="Oekmen B."/>
            <person name="Stergiopoulos I."/>
            <person name="Abd-Elsalam K.A."/>
            <person name="Aerts A.L."/>
            <person name="Bahkali A.H."/>
            <person name="Beenen H.G."/>
            <person name="Chettri P."/>
            <person name="Cox M.P."/>
            <person name="Datema E."/>
            <person name="de Vries R.P."/>
            <person name="Dhillon B."/>
            <person name="Ganley A.R."/>
            <person name="Griffiths S.A."/>
            <person name="Guo Y."/>
            <person name="Hamelin R.C."/>
            <person name="Henrissat B."/>
            <person name="Kabir M.S."/>
            <person name="Jashni M.K."/>
            <person name="Kema G."/>
            <person name="Klaubauf S."/>
            <person name="Lapidus A."/>
            <person name="Levasseur A."/>
            <person name="Lindquist E."/>
            <person name="Mehrabi R."/>
            <person name="Ohm R.A."/>
            <person name="Owen T.J."/>
            <person name="Salamov A."/>
            <person name="Schwelm A."/>
            <person name="Schijlen E."/>
            <person name="Sun H."/>
            <person name="van den Burg H.A."/>
            <person name="van Ham R.C.H.J."/>
            <person name="Zhang S."/>
            <person name="Goodwin S.B."/>
            <person name="Grigoriev I.V."/>
            <person name="Collemare J."/>
            <person name="Bradshaw R.E."/>
        </authorList>
    </citation>
    <scope>NUCLEOTIDE SEQUENCE [LARGE SCALE GENOMIC DNA]</scope>
    <source>
        <strain evidence="8">NZE10 / CBS 128990</strain>
    </source>
</reference>
<keyword evidence="5" id="KW-0449">Lipoprotein</keyword>
<feature type="compositionally biased region" description="Basic and acidic residues" evidence="6">
    <location>
        <begin position="35"/>
        <end position="50"/>
    </location>
</feature>
<dbReference type="eggNOG" id="ENOG502SGDI">
    <property type="taxonomic scope" value="Eukaryota"/>
</dbReference>
<keyword evidence="8" id="KW-1185">Reference proteome</keyword>
<evidence type="ECO:0000256" key="2">
    <source>
        <dbReference type="ARBA" id="ARBA00022707"/>
    </source>
</evidence>
<dbReference type="GO" id="GO:0001919">
    <property type="term" value="P:regulation of receptor recycling"/>
    <property type="evidence" value="ECO:0007669"/>
    <property type="project" value="InterPro"/>
</dbReference>
<dbReference type="GO" id="GO:0071230">
    <property type="term" value="P:cellular response to amino acid stimulus"/>
    <property type="evidence" value="ECO:0007669"/>
    <property type="project" value="InterPro"/>
</dbReference>
<evidence type="ECO:0000256" key="6">
    <source>
        <dbReference type="SAM" id="MobiDB-lite"/>
    </source>
</evidence>
<sequence>MGICASCLGLNRHSSQDGDLDRILDSEQPSYGATDDSRHAHPDEHELSRERQVLDRITARAADQMIDIQHPSYIEL</sequence>
<accession>N1Q0W8</accession>